<accession>A0A432ZKP7</accession>
<dbReference type="CDD" id="cd03266">
    <property type="entry name" value="ABC_NatA_sodium_exporter"/>
    <property type="match status" value="1"/>
</dbReference>
<dbReference type="PANTHER" id="PTHR42711:SF5">
    <property type="entry name" value="ABC TRANSPORTER ATP-BINDING PROTEIN NATA"/>
    <property type="match status" value="1"/>
</dbReference>
<dbReference type="SMART" id="SM00382">
    <property type="entry name" value="AAA"/>
    <property type="match status" value="1"/>
</dbReference>
<dbReference type="PROSITE" id="PS00211">
    <property type="entry name" value="ABC_TRANSPORTER_1"/>
    <property type="match status" value="1"/>
</dbReference>
<dbReference type="PANTHER" id="PTHR42711">
    <property type="entry name" value="ABC TRANSPORTER ATP-BINDING PROTEIN"/>
    <property type="match status" value="1"/>
</dbReference>
<dbReference type="EMBL" id="PIQG01000002">
    <property type="protein sequence ID" value="RUO78483.1"/>
    <property type="molecule type" value="Genomic_DNA"/>
</dbReference>
<evidence type="ECO:0000256" key="1">
    <source>
        <dbReference type="ARBA" id="ARBA00005417"/>
    </source>
</evidence>
<evidence type="ECO:0000256" key="2">
    <source>
        <dbReference type="ARBA" id="ARBA00022448"/>
    </source>
</evidence>
<dbReference type="GO" id="GO:0016887">
    <property type="term" value="F:ATP hydrolysis activity"/>
    <property type="evidence" value="ECO:0007669"/>
    <property type="project" value="InterPro"/>
</dbReference>
<gene>
    <name evidence="7" type="ORF">CWI83_05510</name>
</gene>
<evidence type="ECO:0000256" key="3">
    <source>
        <dbReference type="ARBA" id="ARBA00022458"/>
    </source>
</evidence>
<organism evidence="7 8">
    <name type="scientific">Pseudidiomarina taiwanensis</name>
    <dbReference type="NCBI Taxonomy" id="337250"/>
    <lineage>
        <taxon>Bacteria</taxon>
        <taxon>Pseudomonadati</taxon>
        <taxon>Pseudomonadota</taxon>
        <taxon>Gammaproteobacteria</taxon>
        <taxon>Alteromonadales</taxon>
        <taxon>Idiomarinaceae</taxon>
        <taxon>Pseudidiomarina</taxon>
    </lineage>
</organism>
<dbReference type="OrthoDB" id="9781337at2"/>
<keyword evidence="8" id="KW-1185">Reference proteome</keyword>
<dbReference type="InterPro" id="IPR003439">
    <property type="entry name" value="ABC_transporter-like_ATP-bd"/>
</dbReference>
<evidence type="ECO:0000256" key="4">
    <source>
        <dbReference type="ARBA" id="ARBA00022741"/>
    </source>
</evidence>
<dbReference type="InterPro" id="IPR003593">
    <property type="entry name" value="AAA+_ATPase"/>
</dbReference>
<evidence type="ECO:0000313" key="8">
    <source>
        <dbReference type="Proteomes" id="UP000288279"/>
    </source>
</evidence>
<feature type="domain" description="ABC transporter" evidence="6">
    <location>
        <begin position="2"/>
        <end position="232"/>
    </location>
</feature>
<evidence type="ECO:0000256" key="5">
    <source>
        <dbReference type="ARBA" id="ARBA00022840"/>
    </source>
</evidence>
<dbReference type="InterPro" id="IPR027417">
    <property type="entry name" value="P-loop_NTPase"/>
</dbReference>
<keyword evidence="5" id="KW-0067">ATP-binding</keyword>
<keyword evidence="4" id="KW-0547">Nucleotide-binding</keyword>
<dbReference type="SUPFAM" id="SSF52540">
    <property type="entry name" value="P-loop containing nucleoside triphosphate hydrolases"/>
    <property type="match status" value="1"/>
</dbReference>
<dbReference type="RefSeq" id="WP_126826853.1">
    <property type="nucleotide sequence ID" value="NZ_PIQG01000002.1"/>
</dbReference>
<evidence type="ECO:0000313" key="7">
    <source>
        <dbReference type="EMBL" id="RUO78483.1"/>
    </source>
</evidence>
<reference evidence="7 8" key="1">
    <citation type="journal article" date="2011" name="Front. Microbiol.">
        <title>Genomic signatures of strain selection and enhancement in Bacillus atrophaeus var. globigii, a historical biowarfare simulant.</title>
        <authorList>
            <person name="Gibbons H.S."/>
            <person name="Broomall S.M."/>
            <person name="McNew L.A."/>
            <person name="Daligault H."/>
            <person name="Chapman C."/>
            <person name="Bruce D."/>
            <person name="Karavis M."/>
            <person name="Krepps M."/>
            <person name="McGregor P.A."/>
            <person name="Hong C."/>
            <person name="Park K.H."/>
            <person name="Akmal A."/>
            <person name="Feldman A."/>
            <person name="Lin J.S."/>
            <person name="Chang W.E."/>
            <person name="Higgs B.W."/>
            <person name="Demirev P."/>
            <person name="Lindquist J."/>
            <person name="Liem A."/>
            <person name="Fochler E."/>
            <person name="Read T.D."/>
            <person name="Tapia R."/>
            <person name="Johnson S."/>
            <person name="Bishop-Lilly K.A."/>
            <person name="Detter C."/>
            <person name="Han C."/>
            <person name="Sozhamannan S."/>
            <person name="Rosenzweig C.N."/>
            <person name="Skowronski E.W."/>
        </authorList>
    </citation>
    <scope>NUCLEOTIDE SEQUENCE [LARGE SCALE GENOMIC DNA]</scope>
    <source>
        <strain evidence="7 8">PIT1</strain>
    </source>
</reference>
<dbReference type="Pfam" id="PF00005">
    <property type="entry name" value="ABC_tran"/>
    <property type="match status" value="1"/>
</dbReference>
<dbReference type="Gene3D" id="3.40.50.300">
    <property type="entry name" value="P-loop containing nucleotide triphosphate hydrolases"/>
    <property type="match status" value="1"/>
</dbReference>
<keyword evidence="2" id="KW-0813">Transport</keyword>
<dbReference type="GO" id="GO:0005524">
    <property type="term" value="F:ATP binding"/>
    <property type="evidence" value="ECO:0007669"/>
    <property type="project" value="UniProtKB-KW"/>
</dbReference>
<dbReference type="PROSITE" id="PS50893">
    <property type="entry name" value="ABC_TRANSPORTER_2"/>
    <property type="match status" value="1"/>
</dbReference>
<protein>
    <submittedName>
        <fullName evidence="7">ABC transporter</fullName>
    </submittedName>
</protein>
<proteinExistence type="inferred from homology"/>
<comment type="caution">
    <text evidence="7">The sequence shown here is derived from an EMBL/GenBank/DDBJ whole genome shotgun (WGS) entry which is preliminary data.</text>
</comment>
<comment type="similarity">
    <text evidence="1">Belongs to the ABC transporter superfamily.</text>
</comment>
<dbReference type="AlphaFoldDB" id="A0A432ZKP7"/>
<sequence length="244" mass="26316">MIEVKELRKSFGDVHALDGLTFSCPAGQITGLLGPNGAGKTTCLRTIYGLLQADTGAALIDGIDAQQDPLAARKKIGIFPDKFGLYERLTAREQVMYFARLHGMDSTRAAAATQQVLERLDMVAIADRRATGFSQGQRMKVALAQAIVHQPKHLILDEPSRGLDVMSTRILRDLLRELRSQGTSILFSSHVMQEVAALCDQVVVIAKGKVAAQGTPQELCELTGESALEEAFVKIIGTDEGIAA</sequence>
<dbReference type="InterPro" id="IPR050763">
    <property type="entry name" value="ABC_transporter_ATP-binding"/>
</dbReference>
<dbReference type="InterPro" id="IPR017871">
    <property type="entry name" value="ABC_transporter-like_CS"/>
</dbReference>
<keyword evidence="3" id="KW-0536">Nodulation</keyword>
<name>A0A432ZKP7_9GAMM</name>
<evidence type="ECO:0000259" key="6">
    <source>
        <dbReference type="PROSITE" id="PS50893"/>
    </source>
</evidence>
<dbReference type="Proteomes" id="UP000288279">
    <property type="component" value="Unassembled WGS sequence"/>
</dbReference>